<dbReference type="EMBL" id="MECQ01000001">
    <property type="protein sequence ID" value="ODV54686.1"/>
    <property type="molecule type" value="Genomic_DNA"/>
</dbReference>
<comment type="caution">
    <text evidence="1">The sequence shown here is derived from an EMBL/GenBank/DDBJ whole genome shotgun (WGS) entry which is preliminary data.</text>
</comment>
<dbReference type="AlphaFoldDB" id="A0A1E4R2J8"/>
<dbReference type="Proteomes" id="UP000094784">
    <property type="component" value="Unassembled WGS sequence"/>
</dbReference>
<name>A0A1E4R2J8_9BACI</name>
<organism evidence="1 2">
    <name type="scientific">Lysinibacillus fusiformis</name>
    <dbReference type="NCBI Taxonomy" id="28031"/>
    <lineage>
        <taxon>Bacteria</taxon>
        <taxon>Bacillati</taxon>
        <taxon>Bacillota</taxon>
        <taxon>Bacilli</taxon>
        <taxon>Bacillales</taxon>
        <taxon>Bacillaceae</taxon>
        <taxon>Lysinibacillus</taxon>
    </lineage>
</organism>
<protein>
    <submittedName>
        <fullName evidence="1">Uncharacterized protein</fullName>
    </submittedName>
</protein>
<gene>
    <name evidence="1" type="ORF">BG258_01700</name>
</gene>
<accession>A0A1E4R2J8</accession>
<evidence type="ECO:0000313" key="1">
    <source>
        <dbReference type="EMBL" id="ODV54686.1"/>
    </source>
</evidence>
<proteinExistence type="predicted"/>
<evidence type="ECO:0000313" key="2">
    <source>
        <dbReference type="Proteomes" id="UP000094784"/>
    </source>
</evidence>
<reference evidence="1 2" key="1">
    <citation type="submission" date="2016-09" db="EMBL/GenBank/DDBJ databases">
        <title>Draft genome sequence of the soil isolate, Lysinibacillus fusiformis M5, a potential hypoxanthine producer.</title>
        <authorList>
            <person name="Gallegos-Monterrosa R."/>
            <person name="Maroti G."/>
            <person name="Balint B."/>
            <person name="Kovacs A.T."/>
        </authorList>
    </citation>
    <scope>NUCLEOTIDE SEQUENCE [LARGE SCALE GENOMIC DNA]</scope>
    <source>
        <strain evidence="1 2">M5</strain>
    </source>
</reference>
<sequence>MIEVITKLTFAALNENKKPPLVPLVRNREVVLGKLISMYDQKRDVSIIFETSLFCVKFL</sequence>